<feature type="transmembrane region" description="Helical" evidence="8">
    <location>
        <begin position="265"/>
        <end position="284"/>
    </location>
</feature>
<dbReference type="InterPro" id="IPR045863">
    <property type="entry name" value="CorA_TM1_TM2"/>
</dbReference>
<dbReference type="PANTHER" id="PTHR46494:SF1">
    <property type="entry name" value="CORA FAMILY METAL ION TRANSPORTER (EUROFUNG)"/>
    <property type="match status" value="1"/>
</dbReference>
<comment type="subcellular location">
    <subcellularLocation>
        <location evidence="1">Cell membrane</location>
        <topology evidence="1">Multi-pass membrane protein</topology>
    </subcellularLocation>
</comment>
<dbReference type="SUPFAM" id="SSF143865">
    <property type="entry name" value="CorA soluble domain-like"/>
    <property type="match status" value="1"/>
</dbReference>
<dbReference type="Gene3D" id="3.30.460.20">
    <property type="entry name" value="CorA soluble domain-like"/>
    <property type="match status" value="1"/>
</dbReference>
<comment type="similarity">
    <text evidence="2">Belongs to the CorA metal ion transporter (MIT) (TC 1.A.35) family.</text>
</comment>
<evidence type="ECO:0000256" key="6">
    <source>
        <dbReference type="ARBA" id="ARBA00022989"/>
    </source>
</evidence>
<feature type="transmembrane region" description="Helical" evidence="8">
    <location>
        <begin position="296"/>
        <end position="314"/>
    </location>
</feature>
<evidence type="ECO:0000313" key="9">
    <source>
        <dbReference type="EMBL" id="MCC4231356.1"/>
    </source>
</evidence>
<keyword evidence="3" id="KW-0813">Transport</keyword>
<evidence type="ECO:0000256" key="1">
    <source>
        <dbReference type="ARBA" id="ARBA00004651"/>
    </source>
</evidence>
<keyword evidence="7 8" id="KW-0472">Membrane</keyword>
<dbReference type="Pfam" id="PF01544">
    <property type="entry name" value="CorA"/>
    <property type="match status" value="1"/>
</dbReference>
<proteinExistence type="inferred from homology"/>
<comment type="caution">
    <text evidence="9">The sequence shown here is derived from an EMBL/GenBank/DDBJ whole genome shotgun (WGS) entry which is preliminary data.</text>
</comment>
<dbReference type="RefSeq" id="WP_228225924.1">
    <property type="nucleotide sequence ID" value="NZ_JAJGNP010000001.1"/>
</dbReference>
<organism evidence="9 10">
    <name type="scientific">Sphingobium soli</name>
    <dbReference type="NCBI Taxonomy" id="1591116"/>
    <lineage>
        <taxon>Bacteria</taxon>
        <taxon>Pseudomonadati</taxon>
        <taxon>Pseudomonadota</taxon>
        <taxon>Alphaproteobacteria</taxon>
        <taxon>Sphingomonadales</taxon>
        <taxon>Sphingomonadaceae</taxon>
        <taxon>Sphingobium</taxon>
    </lineage>
</organism>
<name>A0ABS8H168_9SPHN</name>
<dbReference type="CDD" id="cd12830">
    <property type="entry name" value="MtCorA-like"/>
    <property type="match status" value="1"/>
</dbReference>
<dbReference type="EMBL" id="JAJGNP010000001">
    <property type="protein sequence ID" value="MCC4231356.1"/>
    <property type="molecule type" value="Genomic_DNA"/>
</dbReference>
<evidence type="ECO:0000256" key="7">
    <source>
        <dbReference type="ARBA" id="ARBA00023136"/>
    </source>
</evidence>
<keyword evidence="5 8" id="KW-0812">Transmembrane</keyword>
<dbReference type="Gene3D" id="1.20.58.340">
    <property type="entry name" value="Magnesium transport protein CorA, transmembrane region"/>
    <property type="match status" value="2"/>
</dbReference>
<sequence>MTVIAAFLYRNGQRVRPVAIDERINCAADKSEFVWIGVADPTVEEMQTLARTYNLHPLAVEDAIKANQLPKVDLYGDQLFVVARTAHLEDETICYGETALFVGHDHIISVRHGSTRGHVMLRQELEAVPQRLAQGTDYVLHAILDFIVDGYLPIIEGIEDEVLTMEQQMIDHFLGRDDVTRIFSLRRQLIRFQRILVPMQEVATKFVKIDLPCIDADARPYFSDVRDHVRRVQVMVEDLREILSSVFESSNLLEQQRTGDITRQLAAWAAILAVPTAIAGIYGMNFEHMPELRTRYGYPVVLVVIASLCTLLYARFKKLKWL</sequence>
<dbReference type="Proteomes" id="UP001198830">
    <property type="component" value="Unassembled WGS sequence"/>
</dbReference>
<reference evidence="9 10" key="1">
    <citation type="submission" date="2021-10" db="EMBL/GenBank/DDBJ databases">
        <title>The diversity and Nitrogen Metabolism of Culturable Nitrate-Utilizing Bacteria Within the Oxygen Minimum Zone of the Changjiang (Yangtze River)Estuary.</title>
        <authorList>
            <person name="Zhang D."/>
            <person name="Zheng J."/>
            <person name="Liu S."/>
            <person name="He W."/>
        </authorList>
    </citation>
    <scope>NUCLEOTIDE SEQUENCE [LARGE SCALE GENOMIC DNA]</scope>
    <source>
        <strain evidence="9 10">FXH275-2</strain>
    </source>
</reference>
<dbReference type="InterPro" id="IPR002523">
    <property type="entry name" value="MgTranspt_CorA/ZnTranspt_ZntB"/>
</dbReference>
<keyword evidence="10" id="KW-1185">Reference proteome</keyword>
<dbReference type="PANTHER" id="PTHR46494">
    <property type="entry name" value="CORA FAMILY METAL ION TRANSPORTER (EUROFUNG)"/>
    <property type="match status" value="1"/>
</dbReference>
<evidence type="ECO:0000256" key="4">
    <source>
        <dbReference type="ARBA" id="ARBA00022475"/>
    </source>
</evidence>
<keyword evidence="4" id="KW-1003">Cell membrane</keyword>
<gene>
    <name evidence="9" type="ORF">LL253_01480</name>
</gene>
<evidence type="ECO:0000256" key="8">
    <source>
        <dbReference type="SAM" id="Phobius"/>
    </source>
</evidence>
<accession>A0ABS8H168</accession>
<evidence type="ECO:0000256" key="5">
    <source>
        <dbReference type="ARBA" id="ARBA00022692"/>
    </source>
</evidence>
<evidence type="ECO:0000313" key="10">
    <source>
        <dbReference type="Proteomes" id="UP001198830"/>
    </source>
</evidence>
<evidence type="ECO:0000256" key="2">
    <source>
        <dbReference type="ARBA" id="ARBA00009765"/>
    </source>
</evidence>
<protein>
    <submittedName>
        <fullName evidence="9">Magnesium and cobalt transport protein CorA</fullName>
    </submittedName>
</protein>
<evidence type="ECO:0000256" key="3">
    <source>
        <dbReference type="ARBA" id="ARBA00022448"/>
    </source>
</evidence>
<dbReference type="SUPFAM" id="SSF144083">
    <property type="entry name" value="Magnesium transport protein CorA, transmembrane region"/>
    <property type="match status" value="1"/>
</dbReference>
<dbReference type="InterPro" id="IPR045861">
    <property type="entry name" value="CorA_cytoplasmic_dom"/>
</dbReference>
<keyword evidence="6 8" id="KW-1133">Transmembrane helix</keyword>